<protein>
    <submittedName>
        <fullName evidence="1">Uncharacterized protein</fullName>
    </submittedName>
</protein>
<reference evidence="1 2" key="1">
    <citation type="journal article" date="2019" name="Sci. Rep.">
        <title>Orb-weaving spider Araneus ventricosus genome elucidates the spidroin gene catalogue.</title>
        <authorList>
            <person name="Kono N."/>
            <person name="Nakamura H."/>
            <person name="Ohtoshi R."/>
            <person name="Moran D.A.P."/>
            <person name="Shinohara A."/>
            <person name="Yoshida Y."/>
            <person name="Fujiwara M."/>
            <person name="Mori M."/>
            <person name="Tomita M."/>
            <person name="Arakawa K."/>
        </authorList>
    </citation>
    <scope>NUCLEOTIDE SEQUENCE [LARGE SCALE GENOMIC DNA]</scope>
</reference>
<gene>
    <name evidence="1" type="ORF">AVEN_76584_1</name>
</gene>
<sequence>MDEILFIVIHFSKLLTKPVQGKSPVGVGPGGLLGRSLSSGPVALVPRNQFHRRTLEYVSLAQANLTSNMKLYPVAVCRKSLELVCQFLYSSGHMTTTLCPSYFFETDVTIT</sequence>
<proteinExistence type="predicted"/>
<dbReference type="EMBL" id="BGPR01015041">
    <property type="protein sequence ID" value="GBN67783.1"/>
    <property type="molecule type" value="Genomic_DNA"/>
</dbReference>
<name>A0A4Y2QWM8_ARAVE</name>
<organism evidence="1 2">
    <name type="scientific">Araneus ventricosus</name>
    <name type="common">Orbweaver spider</name>
    <name type="synonym">Epeira ventricosa</name>
    <dbReference type="NCBI Taxonomy" id="182803"/>
    <lineage>
        <taxon>Eukaryota</taxon>
        <taxon>Metazoa</taxon>
        <taxon>Ecdysozoa</taxon>
        <taxon>Arthropoda</taxon>
        <taxon>Chelicerata</taxon>
        <taxon>Arachnida</taxon>
        <taxon>Araneae</taxon>
        <taxon>Araneomorphae</taxon>
        <taxon>Entelegynae</taxon>
        <taxon>Araneoidea</taxon>
        <taxon>Araneidae</taxon>
        <taxon>Araneus</taxon>
    </lineage>
</organism>
<comment type="caution">
    <text evidence="1">The sequence shown here is derived from an EMBL/GenBank/DDBJ whole genome shotgun (WGS) entry which is preliminary data.</text>
</comment>
<accession>A0A4Y2QWM8</accession>
<evidence type="ECO:0000313" key="1">
    <source>
        <dbReference type="EMBL" id="GBN67783.1"/>
    </source>
</evidence>
<keyword evidence="2" id="KW-1185">Reference proteome</keyword>
<evidence type="ECO:0000313" key="2">
    <source>
        <dbReference type="Proteomes" id="UP000499080"/>
    </source>
</evidence>
<dbReference type="Proteomes" id="UP000499080">
    <property type="component" value="Unassembled WGS sequence"/>
</dbReference>
<dbReference type="AlphaFoldDB" id="A0A4Y2QWM8"/>